<feature type="compositionally biased region" description="Basic and acidic residues" evidence="2">
    <location>
        <begin position="1"/>
        <end position="10"/>
    </location>
</feature>
<keyword evidence="6" id="KW-1185">Reference proteome</keyword>
<organism evidence="5 6">
    <name type="scientific">Tothia fuscella</name>
    <dbReference type="NCBI Taxonomy" id="1048955"/>
    <lineage>
        <taxon>Eukaryota</taxon>
        <taxon>Fungi</taxon>
        <taxon>Dikarya</taxon>
        <taxon>Ascomycota</taxon>
        <taxon>Pezizomycotina</taxon>
        <taxon>Dothideomycetes</taxon>
        <taxon>Pleosporomycetidae</taxon>
        <taxon>Venturiales</taxon>
        <taxon>Cylindrosympodiaceae</taxon>
        <taxon>Tothia</taxon>
    </lineage>
</organism>
<dbReference type="Pfam" id="PF08620">
    <property type="entry name" value="RPAP1_C"/>
    <property type="match status" value="1"/>
</dbReference>
<dbReference type="Pfam" id="PF08621">
    <property type="entry name" value="RPAP1_N"/>
    <property type="match status" value="1"/>
</dbReference>
<name>A0A9P4NWN1_9PEZI</name>
<comment type="caution">
    <text evidence="5">The sequence shown here is derived from an EMBL/GenBank/DDBJ whole genome shotgun (WGS) entry which is preliminary data.</text>
</comment>
<evidence type="ECO:0000259" key="4">
    <source>
        <dbReference type="Pfam" id="PF08621"/>
    </source>
</evidence>
<feature type="compositionally biased region" description="Low complexity" evidence="2">
    <location>
        <begin position="128"/>
        <end position="143"/>
    </location>
</feature>
<gene>
    <name evidence="5" type="ORF">EJ08DRAFT_564568</name>
</gene>
<evidence type="ECO:0000313" key="6">
    <source>
        <dbReference type="Proteomes" id="UP000800235"/>
    </source>
</evidence>
<protein>
    <submittedName>
        <fullName evidence="5">Uncharacterized protein</fullName>
    </submittedName>
</protein>
<feature type="compositionally biased region" description="Polar residues" evidence="2">
    <location>
        <begin position="177"/>
        <end position="190"/>
    </location>
</feature>
<evidence type="ECO:0000256" key="1">
    <source>
        <dbReference type="ARBA" id="ARBA00009953"/>
    </source>
</evidence>
<comment type="similarity">
    <text evidence="1">Belongs to the RPAP1 family.</text>
</comment>
<feature type="region of interest" description="Disordered" evidence="2">
    <location>
        <begin position="122"/>
        <end position="215"/>
    </location>
</feature>
<dbReference type="InterPro" id="IPR013929">
    <property type="entry name" value="RPAP1_C"/>
</dbReference>
<accession>A0A9P4NWN1</accession>
<evidence type="ECO:0000256" key="2">
    <source>
        <dbReference type="SAM" id="MobiDB-lite"/>
    </source>
</evidence>
<feature type="domain" description="RPAP1 C-terminal" evidence="3">
    <location>
        <begin position="258"/>
        <end position="325"/>
    </location>
</feature>
<dbReference type="PANTHER" id="PTHR21483">
    <property type="entry name" value="RNA POLYMERASE II-ASSOCIATED PROTEIN 1"/>
    <property type="match status" value="1"/>
</dbReference>
<dbReference type="InterPro" id="IPR039913">
    <property type="entry name" value="RPAP1/Rba50"/>
</dbReference>
<evidence type="ECO:0000259" key="3">
    <source>
        <dbReference type="Pfam" id="PF08620"/>
    </source>
</evidence>
<evidence type="ECO:0000313" key="5">
    <source>
        <dbReference type="EMBL" id="KAF2433720.1"/>
    </source>
</evidence>
<feature type="non-terminal residue" evidence="5">
    <location>
        <position position="1"/>
    </location>
</feature>
<reference evidence="5" key="1">
    <citation type="journal article" date="2020" name="Stud. Mycol.">
        <title>101 Dothideomycetes genomes: a test case for predicting lifestyles and emergence of pathogens.</title>
        <authorList>
            <person name="Haridas S."/>
            <person name="Albert R."/>
            <person name="Binder M."/>
            <person name="Bloem J."/>
            <person name="Labutti K."/>
            <person name="Salamov A."/>
            <person name="Andreopoulos B."/>
            <person name="Baker S."/>
            <person name="Barry K."/>
            <person name="Bills G."/>
            <person name="Bluhm B."/>
            <person name="Cannon C."/>
            <person name="Castanera R."/>
            <person name="Culley D."/>
            <person name="Daum C."/>
            <person name="Ezra D."/>
            <person name="Gonzalez J."/>
            <person name="Henrissat B."/>
            <person name="Kuo A."/>
            <person name="Liang C."/>
            <person name="Lipzen A."/>
            <person name="Lutzoni F."/>
            <person name="Magnuson J."/>
            <person name="Mondo S."/>
            <person name="Nolan M."/>
            <person name="Ohm R."/>
            <person name="Pangilinan J."/>
            <person name="Park H.-J."/>
            <person name="Ramirez L."/>
            <person name="Alfaro M."/>
            <person name="Sun H."/>
            <person name="Tritt A."/>
            <person name="Yoshinaga Y."/>
            <person name="Zwiers L.-H."/>
            <person name="Turgeon B."/>
            <person name="Goodwin S."/>
            <person name="Spatafora J."/>
            <person name="Crous P."/>
            <person name="Grigoriev I."/>
        </authorList>
    </citation>
    <scope>NUCLEOTIDE SEQUENCE</scope>
    <source>
        <strain evidence="5">CBS 130266</strain>
    </source>
</reference>
<feature type="domain" description="RPAP1 N-terminal" evidence="4">
    <location>
        <begin position="77"/>
        <end position="121"/>
    </location>
</feature>
<dbReference type="Proteomes" id="UP000800235">
    <property type="component" value="Unassembled WGS sequence"/>
</dbReference>
<dbReference type="OrthoDB" id="348201at2759"/>
<feature type="region of interest" description="Disordered" evidence="2">
    <location>
        <begin position="1"/>
        <end position="65"/>
    </location>
</feature>
<sequence length="400" mass="44172">IGDVLEREPSAPKPPSFKSKVTGFPAHKKRTGISKFKRNRSADGGAQDENTAVERQHQPNISTKELPVVDSADFERRQIDEDNRKRLADMSEAEIEEERKELFANLNPAFIQNLLRRSNIEDQPVSGSTQQQQPPATSAAETTRCPSQGPRKVSFALPDEVPEEKAAHPTAERHSISESSDSAIPNTIIQEETPHMHFPKPPTAPELDPNSSSFLDDLHEKYFPNLAHDPSKLAWMTDVNPEENSAYDPSQTGLDPAEVRFSFKGELIPPSKAKTLSTDLGLHHHGDAPSVAGYTIAELAMLARSSFPAQRCIAFQTLGRILYRLGVGEFGVESNIDAPGLEGEKAMLAKGLWTAVKYNRVMDTLTEEAKKEKGHRTAIAMAQEAVWNWRRGGGRTLEAV</sequence>
<dbReference type="PANTHER" id="PTHR21483:SF18">
    <property type="entry name" value="RNA POLYMERASE II-ASSOCIATED PROTEIN 1"/>
    <property type="match status" value="1"/>
</dbReference>
<proteinExistence type="inferred from homology"/>
<dbReference type="AlphaFoldDB" id="A0A9P4NWN1"/>
<dbReference type="EMBL" id="MU007019">
    <property type="protein sequence ID" value="KAF2433720.1"/>
    <property type="molecule type" value="Genomic_DNA"/>
</dbReference>
<feature type="compositionally biased region" description="Basic residues" evidence="2">
    <location>
        <begin position="26"/>
        <end position="39"/>
    </location>
</feature>
<feature type="non-terminal residue" evidence="5">
    <location>
        <position position="400"/>
    </location>
</feature>
<dbReference type="InterPro" id="IPR013930">
    <property type="entry name" value="RPAP1_N"/>
</dbReference>
<dbReference type="GO" id="GO:0006366">
    <property type="term" value="P:transcription by RNA polymerase II"/>
    <property type="evidence" value="ECO:0007669"/>
    <property type="project" value="InterPro"/>
</dbReference>
<feature type="compositionally biased region" description="Basic and acidic residues" evidence="2">
    <location>
        <begin position="163"/>
        <end position="176"/>
    </location>
</feature>